<evidence type="ECO:0000313" key="3">
    <source>
        <dbReference type="Proteomes" id="UP001193501"/>
    </source>
</evidence>
<evidence type="ECO:0008006" key="4">
    <source>
        <dbReference type="Google" id="ProtNLM"/>
    </source>
</evidence>
<dbReference type="EMBL" id="JAABNR010000001">
    <property type="protein sequence ID" value="NBZ86157.1"/>
    <property type="molecule type" value="Genomic_DNA"/>
</dbReference>
<organism evidence="2 3">
    <name type="scientific">Stagnihabitans tardus</name>
    <dbReference type="NCBI Taxonomy" id="2699202"/>
    <lineage>
        <taxon>Bacteria</taxon>
        <taxon>Pseudomonadati</taxon>
        <taxon>Pseudomonadota</taxon>
        <taxon>Alphaproteobacteria</taxon>
        <taxon>Rhodobacterales</taxon>
        <taxon>Paracoccaceae</taxon>
        <taxon>Stagnihabitans</taxon>
    </lineage>
</organism>
<feature type="transmembrane region" description="Helical" evidence="1">
    <location>
        <begin position="88"/>
        <end position="105"/>
    </location>
</feature>
<sequence length="110" mass="11460">MNAVTLTYLAISTGVFMVANSLLKTYATGQKPLILIAALAAFCLGNFLMVKVMQGNGLGLALALSLVFQLVAITLIAFLFFGERPTSLQVAGVVLGIVSIAMIAWPKGGV</sequence>
<protein>
    <recommendedName>
        <fullName evidence="4">EamA domain-containing protein</fullName>
    </recommendedName>
</protein>
<dbReference type="SUPFAM" id="SSF103481">
    <property type="entry name" value="Multidrug resistance efflux transporter EmrE"/>
    <property type="match status" value="1"/>
</dbReference>
<dbReference type="RefSeq" id="WP_168772955.1">
    <property type="nucleotide sequence ID" value="NZ_JAABNR010000001.1"/>
</dbReference>
<proteinExistence type="predicted"/>
<accession>A0AAE4Y5M0</accession>
<dbReference type="Gene3D" id="1.10.3730.20">
    <property type="match status" value="1"/>
</dbReference>
<feature type="transmembrane region" description="Helical" evidence="1">
    <location>
        <begin position="58"/>
        <end position="81"/>
    </location>
</feature>
<dbReference type="InterPro" id="IPR037185">
    <property type="entry name" value="EmrE-like"/>
</dbReference>
<evidence type="ECO:0000256" key="1">
    <source>
        <dbReference type="SAM" id="Phobius"/>
    </source>
</evidence>
<feature type="transmembrane region" description="Helical" evidence="1">
    <location>
        <begin position="6"/>
        <end position="26"/>
    </location>
</feature>
<keyword evidence="1" id="KW-0812">Transmembrane</keyword>
<keyword evidence="1" id="KW-1133">Transmembrane helix</keyword>
<name>A0AAE4Y5M0_9RHOB</name>
<dbReference type="AlphaFoldDB" id="A0AAE4Y5M0"/>
<gene>
    <name evidence="2" type="ORF">GV832_01070</name>
</gene>
<keyword evidence="1" id="KW-0472">Membrane</keyword>
<dbReference type="Proteomes" id="UP001193501">
    <property type="component" value="Unassembled WGS sequence"/>
</dbReference>
<comment type="caution">
    <text evidence="2">The sequence shown here is derived from an EMBL/GenBank/DDBJ whole genome shotgun (WGS) entry which is preliminary data.</text>
</comment>
<evidence type="ECO:0000313" key="2">
    <source>
        <dbReference type="EMBL" id="NBZ86157.1"/>
    </source>
</evidence>
<keyword evidence="3" id="KW-1185">Reference proteome</keyword>
<reference evidence="2" key="1">
    <citation type="submission" date="2020-01" db="EMBL/GenBank/DDBJ databases">
        <authorList>
            <person name="Chen W.-M."/>
        </authorList>
    </citation>
    <scope>NUCLEOTIDE SEQUENCE</scope>
    <source>
        <strain evidence="2">CYK-10</strain>
    </source>
</reference>
<feature type="transmembrane region" description="Helical" evidence="1">
    <location>
        <begin position="33"/>
        <end position="52"/>
    </location>
</feature>